<dbReference type="AlphaFoldDB" id="A0A0B7KFC9"/>
<gene>
    <name evidence="2" type="ORF">BN869_000009479_1</name>
</gene>
<organism evidence="2">
    <name type="scientific">Bionectria ochroleuca</name>
    <name type="common">Gliocladium roseum</name>
    <dbReference type="NCBI Taxonomy" id="29856"/>
    <lineage>
        <taxon>Eukaryota</taxon>
        <taxon>Fungi</taxon>
        <taxon>Dikarya</taxon>
        <taxon>Ascomycota</taxon>
        <taxon>Pezizomycotina</taxon>
        <taxon>Sordariomycetes</taxon>
        <taxon>Hypocreomycetidae</taxon>
        <taxon>Hypocreales</taxon>
        <taxon>Bionectriaceae</taxon>
        <taxon>Clonostachys</taxon>
    </lineage>
</organism>
<sequence>MDYWVAPWEDAMILFQAVTCQITPKVPWQRALWSRVPLLDPLLFLTAKGWQGFMRQHTIGQKAQSLSSSALHNDRSPPYLRRTPRRDSSSNHFARGVALYNVVNTIDPAI</sequence>
<evidence type="ECO:0000256" key="1">
    <source>
        <dbReference type="SAM" id="MobiDB-lite"/>
    </source>
</evidence>
<accession>A0A0B7KFC9</accession>
<name>A0A0B7KFC9_BIOOC</name>
<feature type="region of interest" description="Disordered" evidence="1">
    <location>
        <begin position="63"/>
        <end position="90"/>
    </location>
</feature>
<protein>
    <submittedName>
        <fullName evidence="2">Uncharacterized protein</fullName>
    </submittedName>
</protein>
<reference evidence="2" key="1">
    <citation type="submission" date="2015-01" db="EMBL/GenBank/DDBJ databases">
        <authorList>
            <person name="Durling Mikael"/>
        </authorList>
    </citation>
    <scope>NUCLEOTIDE SEQUENCE</scope>
</reference>
<proteinExistence type="predicted"/>
<dbReference type="EMBL" id="CDPU01000035">
    <property type="protein sequence ID" value="CEO53421.1"/>
    <property type="molecule type" value="Genomic_DNA"/>
</dbReference>
<evidence type="ECO:0000313" key="2">
    <source>
        <dbReference type="EMBL" id="CEO53421.1"/>
    </source>
</evidence>